<dbReference type="SUPFAM" id="SSF81431">
    <property type="entry name" value="Mitochondrial cytochrome c oxidase subunit VIIIb (aka IX)"/>
    <property type="match status" value="1"/>
</dbReference>
<keyword evidence="5" id="KW-0999">Mitochondrion inner membrane</keyword>
<dbReference type="InterPro" id="IPR036548">
    <property type="entry name" value="Cyt_c_oxidase_su8_sf"/>
</dbReference>
<dbReference type="GeneTree" id="ENSGT01140000283041"/>
<proteinExistence type="inferred from homology"/>
<evidence type="ECO:0000256" key="3">
    <source>
        <dbReference type="ARBA" id="ARBA00010117"/>
    </source>
</evidence>
<evidence type="ECO:0000313" key="11">
    <source>
        <dbReference type="Ensembl" id="ENSEEEP00000024729.1"/>
    </source>
</evidence>
<evidence type="ECO:0000256" key="1">
    <source>
        <dbReference type="ARBA" id="ARBA00004434"/>
    </source>
</evidence>
<reference evidence="11" key="5">
    <citation type="submission" date="2025-09" db="UniProtKB">
        <authorList>
            <consortium name="Ensembl"/>
        </authorList>
    </citation>
    <scope>IDENTIFICATION</scope>
</reference>
<reference evidence="11" key="3">
    <citation type="submission" date="2020-05" db="EMBL/GenBank/DDBJ databases">
        <title>Electrophorus electricus (electric eel) genome, fEleEle1, primary haplotype.</title>
        <authorList>
            <person name="Myers G."/>
            <person name="Meyer A."/>
            <person name="Fedrigo O."/>
            <person name="Formenti G."/>
            <person name="Rhie A."/>
            <person name="Tracey A."/>
            <person name="Sims Y."/>
            <person name="Jarvis E.D."/>
        </authorList>
    </citation>
    <scope>NUCLEOTIDE SEQUENCE [LARGE SCALE GENOMIC DNA]</scope>
</reference>
<reference evidence="12" key="1">
    <citation type="journal article" date="2014" name="Science">
        <title>Nonhuman genetics. Genomic basis for the convergent evolution of electric organs.</title>
        <authorList>
            <person name="Gallant J.R."/>
            <person name="Traeger L.L."/>
            <person name="Volkening J.D."/>
            <person name="Moffett H."/>
            <person name="Chen P.H."/>
            <person name="Novina C.D."/>
            <person name="Phillips G.N.Jr."/>
            <person name="Anand R."/>
            <person name="Wells G.B."/>
            <person name="Pinch M."/>
            <person name="Guth R."/>
            <person name="Unguez G.A."/>
            <person name="Albert J.S."/>
            <person name="Zakon H.H."/>
            <person name="Samanta M.P."/>
            <person name="Sussman M.R."/>
        </authorList>
    </citation>
    <scope>NUCLEOTIDE SEQUENCE [LARGE SCALE GENOMIC DNA]</scope>
</reference>
<evidence type="ECO:0000256" key="7">
    <source>
        <dbReference type="ARBA" id="ARBA00022989"/>
    </source>
</evidence>
<evidence type="ECO:0000313" key="12">
    <source>
        <dbReference type="Proteomes" id="UP000314983"/>
    </source>
</evidence>
<evidence type="ECO:0000256" key="4">
    <source>
        <dbReference type="ARBA" id="ARBA00022692"/>
    </source>
</evidence>
<dbReference type="Pfam" id="PF02285">
    <property type="entry name" value="COX8"/>
    <property type="match status" value="1"/>
</dbReference>
<accession>A0A4W4FLA7</accession>
<comment type="subcellular location">
    <subcellularLocation>
        <location evidence="1">Mitochondrion inner membrane</location>
        <topology evidence="1">Single-pass membrane protein</topology>
    </subcellularLocation>
</comment>
<evidence type="ECO:0000256" key="6">
    <source>
        <dbReference type="ARBA" id="ARBA00022946"/>
    </source>
</evidence>
<dbReference type="STRING" id="8005.ENSEEEP00000024729"/>
<dbReference type="AlphaFoldDB" id="A0A4W4FLA7"/>
<evidence type="ECO:0000256" key="5">
    <source>
        <dbReference type="ARBA" id="ARBA00022792"/>
    </source>
</evidence>
<dbReference type="Gene3D" id="4.10.81.10">
    <property type="entry name" value="Cytochrome c oxidase, subunit 8"/>
    <property type="match status" value="1"/>
</dbReference>
<sequence>MYTVQLRVKDCSYYCSFVRAMPHLPLTVLVSPQQSFFVMSMFAIALLTPAGWILHHIPEYRTRRQPPPT</sequence>
<name>A0A4W4FLA7_ELEEL</name>
<keyword evidence="9 10" id="KW-0472">Membrane</keyword>
<evidence type="ECO:0000256" key="9">
    <source>
        <dbReference type="ARBA" id="ARBA00023136"/>
    </source>
</evidence>
<keyword evidence="6" id="KW-0809">Transit peptide</keyword>
<comment type="pathway">
    <text evidence="2">Energy metabolism; oxidative phosphorylation.</text>
</comment>
<dbReference type="GO" id="GO:0006123">
    <property type="term" value="P:mitochondrial electron transport, cytochrome c to oxygen"/>
    <property type="evidence" value="ECO:0007669"/>
    <property type="project" value="InterPro"/>
</dbReference>
<keyword evidence="4 10" id="KW-0812">Transmembrane</keyword>
<dbReference type="UniPathway" id="UPA00705"/>
<evidence type="ECO:0000256" key="8">
    <source>
        <dbReference type="ARBA" id="ARBA00023128"/>
    </source>
</evidence>
<keyword evidence="12" id="KW-1185">Reference proteome</keyword>
<keyword evidence="8" id="KW-0496">Mitochondrion</keyword>
<dbReference type="GO" id="GO:0005743">
    <property type="term" value="C:mitochondrial inner membrane"/>
    <property type="evidence" value="ECO:0007669"/>
    <property type="project" value="UniProtKB-SubCell"/>
</dbReference>
<keyword evidence="7 10" id="KW-1133">Transmembrane helix</keyword>
<dbReference type="Proteomes" id="UP000314983">
    <property type="component" value="Chromosome 3"/>
</dbReference>
<dbReference type="InterPro" id="IPR003205">
    <property type="entry name" value="Cyt_c_oxidase_su8"/>
</dbReference>
<organism evidence="11 12">
    <name type="scientific">Electrophorus electricus</name>
    <name type="common">Electric eel</name>
    <name type="synonym">Gymnotus electricus</name>
    <dbReference type="NCBI Taxonomy" id="8005"/>
    <lineage>
        <taxon>Eukaryota</taxon>
        <taxon>Metazoa</taxon>
        <taxon>Chordata</taxon>
        <taxon>Craniata</taxon>
        <taxon>Vertebrata</taxon>
        <taxon>Euteleostomi</taxon>
        <taxon>Actinopterygii</taxon>
        <taxon>Neopterygii</taxon>
        <taxon>Teleostei</taxon>
        <taxon>Ostariophysi</taxon>
        <taxon>Gymnotiformes</taxon>
        <taxon>Gymnotoidei</taxon>
        <taxon>Gymnotidae</taxon>
        <taxon>Electrophorus</taxon>
    </lineage>
</organism>
<comment type="similarity">
    <text evidence="3">Belongs to the cytochrome c oxidase VIII family.</text>
</comment>
<dbReference type="GO" id="GO:0045277">
    <property type="term" value="C:respiratory chain complex IV"/>
    <property type="evidence" value="ECO:0007669"/>
    <property type="project" value="InterPro"/>
</dbReference>
<evidence type="ECO:0000256" key="10">
    <source>
        <dbReference type="SAM" id="Phobius"/>
    </source>
</evidence>
<reference evidence="11" key="4">
    <citation type="submission" date="2025-08" db="UniProtKB">
        <authorList>
            <consortium name="Ensembl"/>
        </authorList>
    </citation>
    <scope>IDENTIFICATION</scope>
</reference>
<evidence type="ECO:0000256" key="2">
    <source>
        <dbReference type="ARBA" id="ARBA00004673"/>
    </source>
</evidence>
<reference evidence="12" key="2">
    <citation type="journal article" date="2017" name="Sci. Adv.">
        <title>A tail of two voltages: Proteomic comparison of the three electric organs of the electric eel.</title>
        <authorList>
            <person name="Traeger L.L."/>
            <person name="Sabat G."/>
            <person name="Barrett-Wilt G.A."/>
            <person name="Wells G.B."/>
            <person name="Sussman M.R."/>
        </authorList>
    </citation>
    <scope>NUCLEOTIDE SEQUENCE [LARGE SCALE GENOMIC DNA]</scope>
</reference>
<feature type="transmembrane region" description="Helical" evidence="10">
    <location>
        <begin position="36"/>
        <end position="54"/>
    </location>
</feature>
<dbReference type="Ensembl" id="ENSEEET00000025013.2">
    <property type="protein sequence ID" value="ENSEEEP00000024729.1"/>
    <property type="gene ID" value="ENSEEEG00000011974.2"/>
</dbReference>
<protein>
    <submittedName>
        <fullName evidence="11">Uncharacterized protein</fullName>
    </submittedName>
</protein>